<dbReference type="Proteomes" id="UP000594800">
    <property type="component" value="Chromosome"/>
</dbReference>
<sequence>MGRVRQWTAALTAEGAGRRKLALASFLESTVVPVPLEVLVAPLMFAHPRHALRVAAAIWAGCILGALVFYGLALLLYEPVVQPLLAWLGFEAELEEMRRRLGEDGAFAVIFLLSVTPVPFQIATLGAGAAQTHLIPFLAAVALSRGIRYFGLALLAVWLGPRVERLLRGRLAHVVGAALVVLIGWLGWSLLT</sequence>
<dbReference type="GO" id="GO:0005886">
    <property type="term" value="C:plasma membrane"/>
    <property type="evidence" value="ECO:0007669"/>
    <property type="project" value="TreeGrafter"/>
</dbReference>
<feature type="transmembrane region" description="Helical" evidence="1">
    <location>
        <begin position="21"/>
        <end position="45"/>
    </location>
</feature>
<feature type="transmembrane region" description="Helical" evidence="1">
    <location>
        <begin position="171"/>
        <end position="191"/>
    </location>
</feature>
<keyword evidence="1" id="KW-0472">Membrane</keyword>
<dbReference type="EMBL" id="CP064942">
    <property type="protein sequence ID" value="QPH54539.1"/>
    <property type="molecule type" value="Genomic_DNA"/>
</dbReference>
<dbReference type="InterPro" id="IPR051311">
    <property type="entry name" value="DedA_domain"/>
</dbReference>
<dbReference type="AlphaFoldDB" id="A0A7S9LSL0"/>
<dbReference type="PANTHER" id="PTHR42709:SF11">
    <property type="entry name" value="DEDA FAMILY PROTEIN"/>
    <property type="match status" value="1"/>
</dbReference>
<reference evidence="2 3" key="1">
    <citation type="submission" date="2020-11" db="EMBL/GenBank/DDBJ databases">
        <title>Description of Pontivivens ytuae sp. nov. isolated from deep sea sediment of Mariana Trench.</title>
        <authorList>
            <person name="Wang Z."/>
            <person name="Sun Q.-L."/>
            <person name="Xu X.-D."/>
            <person name="Tang Y.-Z."/>
            <person name="Zhang J."/>
        </authorList>
    </citation>
    <scope>NUCLEOTIDE SEQUENCE [LARGE SCALE GENOMIC DNA]</scope>
    <source>
        <strain evidence="2 3">MT2928</strain>
    </source>
</reference>
<proteinExistence type="predicted"/>
<keyword evidence="1" id="KW-0812">Transmembrane</keyword>
<keyword evidence="1" id="KW-1133">Transmembrane helix</keyword>
<evidence type="ECO:0000256" key="1">
    <source>
        <dbReference type="SAM" id="Phobius"/>
    </source>
</evidence>
<name>A0A7S9LSL0_9RHOB</name>
<feature type="transmembrane region" description="Helical" evidence="1">
    <location>
        <begin position="134"/>
        <end position="159"/>
    </location>
</feature>
<evidence type="ECO:0008006" key="4">
    <source>
        <dbReference type="Google" id="ProtNLM"/>
    </source>
</evidence>
<evidence type="ECO:0000313" key="3">
    <source>
        <dbReference type="Proteomes" id="UP000594800"/>
    </source>
</evidence>
<organism evidence="2 3">
    <name type="scientific">Pontivivens ytuae</name>
    <dbReference type="NCBI Taxonomy" id="2789856"/>
    <lineage>
        <taxon>Bacteria</taxon>
        <taxon>Pseudomonadati</taxon>
        <taxon>Pseudomonadota</taxon>
        <taxon>Alphaproteobacteria</taxon>
        <taxon>Rhodobacterales</taxon>
        <taxon>Paracoccaceae</taxon>
        <taxon>Pontivivens</taxon>
    </lineage>
</organism>
<feature type="transmembrane region" description="Helical" evidence="1">
    <location>
        <begin position="106"/>
        <end position="128"/>
    </location>
</feature>
<gene>
    <name evidence="2" type="ORF">I0K15_01795</name>
</gene>
<dbReference type="KEGG" id="poz:I0K15_01795"/>
<dbReference type="PANTHER" id="PTHR42709">
    <property type="entry name" value="ALKALINE PHOSPHATASE LIKE PROTEIN"/>
    <property type="match status" value="1"/>
</dbReference>
<accession>A0A7S9LSL0</accession>
<evidence type="ECO:0000313" key="2">
    <source>
        <dbReference type="EMBL" id="QPH54539.1"/>
    </source>
</evidence>
<feature type="transmembrane region" description="Helical" evidence="1">
    <location>
        <begin position="57"/>
        <end position="77"/>
    </location>
</feature>
<protein>
    <recommendedName>
        <fullName evidence="4">DedA family protein</fullName>
    </recommendedName>
</protein>
<keyword evidence="3" id="KW-1185">Reference proteome</keyword>